<dbReference type="EMBL" id="CYZT01000090">
    <property type="protein sequence ID" value="CUO42810.1"/>
    <property type="molecule type" value="Genomic_DNA"/>
</dbReference>
<accession>A0A174F3D4</accession>
<name>A0A174F3D4_FLAPL</name>
<sequence length="314" mass="31949">MEGVFLEEGPIAPAGVDALTAGHGDVDALGDLLHVAHVHGHGGLLVVVDTQLLYGPGQLHGGVGVGEGVELDDNVHIGTAGVADGLDALIGDLQLVLLENAATGPALVFALHVEAQGIHLDAVVAVLLGLDTGLAVFLGVDKGLGHLAPVKLDLAGIGAQLLVGLAAQQVVDGGVEGFALDIPQGDVDGAHGAVNHRAAAQAPEGVMQAGPNGLVVHGVHADDQLGKVPAHAHRGLLGVAVGQTHFAVTADAVLRVDAHHNRIPGAAGDRGLTNGDEEHVDAGNFHVNRSFYLKSLVCVICVRTTENRRSSRRR</sequence>
<protein>
    <recommendedName>
        <fullName evidence="3">NAD-specific glutamate dehydrogenase</fullName>
    </recommendedName>
</protein>
<evidence type="ECO:0008006" key="3">
    <source>
        <dbReference type="Google" id="ProtNLM"/>
    </source>
</evidence>
<dbReference type="AlphaFoldDB" id="A0A174F3D4"/>
<gene>
    <name evidence="1" type="ORF">ERS852411_01522</name>
</gene>
<evidence type="ECO:0000313" key="1">
    <source>
        <dbReference type="EMBL" id="CUO42810.1"/>
    </source>
</evidence>
<reference evidence="1 2" key="1">
    <citation type="submission" date="2015-09" db="EMBL/GenBank/DDBJ databases">
        <authorList>
            <consortium name="Pathogen Informatics"/>
        </authorList>
    </citation>
    <scope>NUCLEOTIDE SEQUENCE [LARGE SCALE GENOMIC DNA]</scope>
    <source>
        <strain evidence="1 2">2789STDY5608854</strain>
    </source>
</reference>
<evidence type="ECO:0000313" key="2">
    <source>
        <dbReference type="Proteomes" id="UP000095746"/>
    </source>
</evidence>
<organism evidence="1 2">
    <name type="scientific">Flavonifractor plautii</name>
    <name type="common">Fusobacterium plautii</name>
    <dbReference type="NCBI Taxonomy" id="292800"/>
    <lineage>
        <taxon>Bacteria</taxon>
        <taxon>Bacillati</taxon>
        <taxon>Bacillota</taxon>
        <taxon>Clostridia</taxon>
        <taxon>Eubacteriales</taxon>
        <taxon>Oscillospiraceae</taxon>
        <taxon>Flavonifractor</taxon>
    </lineage>
</organism>
<proteinExistence type="predicted"/>
<dbReference type="Proteomes" id="UP000095746">
    <property type="component" value="Unassembled WGS sequence"/>
</dbReference>